<reference evidence="2" key="2">
    <citation type="submission" date="2021-09" db="EMBL/GenBank/DDBJ databases">
        <authorList>
            <person name="Gilroy R."/>
        </authorList>
    </citation>
    <scope>NUCLEOTIDE SEQUENCE</scope>
    <source>
        <strain evidence="2">USAMLcec12-2067</strain>
    </source>
</reference>
<dbReference type="InterPro" id="IPR029044">
    <property type="entry name" value="Nucleotide-diphossugar_trans"/>
</dbReference>
<dbReference type="InterPro" id="IPR001173">
    <property type="entry name" value="Glyco_trans_2-like"/>
</dbReference>
<organism evidence="2 3">
    <name type="scientific">Rubneribacter badeniensis</name>
    <dbReference type="NCBI Taxonomy" id="2070688"/>
    <lineage>
        <taxon>Bacteria</taxon>
        <taxon>Bacillati</taxon>
        <taxon>Actinomycetota</taxon>
        <taxon>Coriobacteriia</taxon>
        <taxon>Eggerthellales</taxon>
        <taxon>Eggerthellaceae</taxon>
        <taxon>Rubneribacter</taxon>
    </lineage>
</organism>
<dbReference type="SUPFAM" id="SSF53448">
    <property type="entry name" value="Nucleotide-diphospho-sugar transferases"/>
    <property type="match status" value="1"/>
</dbReference>
<dbReference type="Proteomes" id="UP000789325">
    <property type="component" value="Unassembled WGS sequence"/>
</dbReference>
<evidence type="ECO:0000259" key="1">
    <source>
        <dbReference type="Pfam" id="PF00535"/>
    </source>
</evidence>
<evidence type="ECO:0000313" key="3">
    <source>
        <dbReference type="Proteomes" id="UP000789325"/>
    </source>
</evidence>
<reference evidence="2" key="1">
    <citation type="journal article" date="2021" name="PeerJ">
        <title>Extensive microbial diversity within the chicken gut microbiome revealed by metagenomics and culture.</title>
        <authorList>
            <person name="Gilroy R."/>
            <person name="Ravi A."/>
            <person name="Getino M."/>
            <person name="Pursley I."/>
            <person name="Horton D.L."/>
            <person name="Alikhan N.F."/>
            <person name="Baker D."/>
            <person name="Gharbi K."/>
            <person name="Hall N."/>
            <person name="Watson M."/>
            <person name="Adriaenssens E.M."/>
            <person name="Foster-Nyarko E."/>
            <person name="Jarju S."/>
            <person name="Secka A."/>
            <person name="Antonio M."/>
            <person name="Oren A."/>
            <person name="Chaudhuri R.R."/>
            <person name="La Ragione R."/>
            <person name="Hildebrand F."/>
            <person name="Pallen M.J."/>
        </authorList>
    </citation>
    <scope>NUCLEOTIDE SEQUENCE</scope>
    <source>
        <strain evidence="2">USAMLcec12-2067</strain>
    </source>
</reference>
<feature type="domain" description="Glycosyltransferase 2-like" evidence="1">
    <location>
        <begin position="6"/>
        <end position="102"/>
    </location>
</feature>
<proteinExistence type="predicted"/>
<dbReference type="RefSeq" id="WP_087198240.1">
    <property type="nucleotide sequence ID" value="NZ_DBEYRC010000097.1"/>
</dbReference>
<comment type="caution">
    <text evidence="2">The sequence shown here is derived from an EMBL/GenBank/DDBJ whole genome shotgun (WGS) entry which is preliminary data.</text>
</comment>
<evidence type="ECO:0000313" key="2">
    <source>
        <dbReference type="EMBL" id="HJH42957.1"/>
    </source>
</evidence>
<dbReference type="Gene3D" id="3.90.550.10">
    <property type="entry name" value="Spore Coat Polysaccharide Biosynthesis Protein SpsA, Chain A"/>
    <property type="match status" value="1"/>
</dbReference>
<dbReference type="CDD" id="cd00761">
    <property type="entry name" value="Glyco_tranf_GTA_type"/>
    <property type="match status" value="1"/>
</dbReference>
<sequence length="381" mass="43128">MNPLVSIVIPTYNRYPYLIECLTLLLSFESADFEVVVQDNSEDTGPVEAFLRDCNDSRLRYFHDARFHYSQTENSELAVEKAVGDYVCYIGDDDALSREVVSAASWMKRMDVDALLFDGAPYYWPDVVFERNPKPCFSIREFDASVERIDALFEYRLCARRGAVDIGGMPRLYHGMVSRDALLEAKSLAGSFFPGASPDMASSVVLSHTVKNPMKLHMPLLIDGFSYRSAGGKSLRGKHKARIEDVDQLPDDIAEVWNRFVPRIWLGETIYAQSFYEASSRIGLADEIDYRKLYSSVIARNPDCWKYVLACPKRCAAALIAFDSTKAFSKRVAGYIARSLMPKDHSFVFASKEAMPIRQAEAELTCKIAPLMERLMRESSR</sequence>
<dbReference type="Pfam" id="PF00535">
    <property type="entry name" value="Glycos_transf_2"/>
    <property type="match status" value="1"/>
</dbReference>
<dbReference type="AlphaFoldDB" id="A0A9D2VK33"/>
<accession>A0A9D2VK33</accession>
<name>A0A9D2VK33_9ACTN</name>
<dbReference type="EMBL" id="DYZL01000074">
    <property type="protein sequence ID" value="HJH42957.1"/>
    <property type="molecule type" value="Genomic_DNA"/>
</dbReference>
<protein>
    <submittedName>
        <fullName evidence="2">Glycosyltransferase family 2 protein</fullName>
    </submittedName>
</protein>
<gene>
    <name evidence="2" type="ORF">K8V16_04090</name>
</gene>